<dbReference type="AlphaFoldDB" id="A0A2U1NUE8"/>
<accession>A0A2U1NUE8</accession>
<comment type="caution">
    <text evidence="1">The sequence shown here is derived from an EMBL/GenBank/DDBJ whole genome shotgun (WGS) entry which is preliminary data.</text>
</comment>
<gene>
    <name evidence="1" type="ORF">CTI12_AA228170</name>
</gene>
<dbReference type="Proteomes" id="UP000245207">
    <property type="component" value="Unassembled WGS sequence"/>
</dbReference>
<sequence>MQEQPPFHKKQFIAYIRKYIKLLTPKVDADKEEFFKKNVEAATKYLQLLSLLGIASSIITRSAIVFSYVCRKLNIRPQKISRRLLLIRVRKDYLDERRKENGISWLKSEPARKIERKICSIYVVVWVECGGFRQVEGAKFVFESKTIIKMELLVLPALEWKMNLVTPISFINYIMRRFRLVTHCRHSELVRRGERVVLAVINRMTIIKMELLVLPALEWKINLVTPISFINYIMRRFRLVTHCRHSELVRRCERVVLAVINRMVCYSRSLDYLPSVKRRRTRCFIFLR</sequence>
<organism evidence="1 2">
    <name type="scientific">Artemisia annua</name>
    <name type="common">Sweet wormwood</name>
    <dbReference type="NCBI Taxonomy" id="35608"/>
    <lineage>
        <taxon>Eukaryota</taxon>
        <taxon>Viridiplantae</taxon>
        <taxon>Streptophyta</taxon>
        <taxon>Embryophyta</taxon>
        <taxon>Tracheophyta</taxon>
        <taxon>Spermatophyta</taxon>
        <taxon>Magnoliopsida</taxon>
        <taxon>eudicotyledons</taxon>
        <taxon>Gunneridae</taxon>
        <taxon>Pentapetalae</taxon>
        <taxon>asterids</taxon>
        <taxon>campanulids</taxon>
        <taxon>Asterales</taxon>
        <taxon>Asteraceae</taxon>
        <taxon>Asteroideae</taxon>
        <taxon>Anthemideae</taxon>
        <taxon>Artemisiinae</taxon>
        <taxon>Artemisia</taxon>
    </lineage>
</organism>
<dbReference type="PANTHER" id="PTHR10177">
    <property type="entry name" value="CYCLINS"/>
    <property type="match status" value="1"/>
</dbReference>
<dbReference type="Gene3D" id="1.10.472.10">
    <property type="entry name" value="Cyclin-like"/>
    <property type="match status" value="2"/>
</dbReference>
<dbReference type="InterPro" id="IPR039361">
    <property type="entry name" value="Cyclin"/>
</dbReference>
<dbReference type="EMBL" id="PKPP01002176">
    <property type="protein sequence ID" value="PWA77098.1"/>
    <property type="molecule type" value="Genomic_DNA"/>
</dbReference>
<keyword evidence="2" id="KW-1185">Reference proteome</keyword>
<name>A0A2U1NUE8_ARTAN</name>
<dbReference type="InterPro" id="IPR011057">
    <property type="entry name" value="Mss4-like_sf"/>
</dbReference>
<dbReference type="SUPFAM" id="SSF51316">
    <property type="entry name" value="Mss4-like"/>
    <property type="match status" value="1"/>
</dbReference>
<proteinExistence type="predicted"/>
<evidence type="ECO:0000313" key="1">
    <source>
        <dbReference type="EMBL" id="PWA77098.1"/>
    </source>
</evidence>
<dbReference type="OrthoDB" id="5590282at2759"/>
<evidence type="ECO:0000313" key="2">
    <source>
        <dbReference type="Proteomes" id="UP000245207"/>
    </source>
</evidence>
<protein>
    <submittedName>
        <fullName evidence="1">CYCLIN D3,3</fullName>
    </submittedName>
</protein>
<reference evidence="1 2" key="1">
    <citation type="journal article" date="2018" name="Mol. Plant">
        <title>The genome of Artemisia annua provides insight into the evolution of Asteraceae family and artemisinin biosynthesis.</title>
        <authorList>
            <person name="Shen Q."/>
            <person name="Zhang L."/>
            <person name="Liao Z."/>
            <person name="Wang S."/>
            <person name="Yan T."/>
            <person name="Shi P."/>
            <person name="Liu M."/>
            <person name="Fu X."/>
            <person name="Pan Q."/>
            <person name="Wang Y."/>
            <person name="Lv Z."/>
            <person name="Lu X."/>
            <person name="Zhang F."/>
            <person name="Jiang W."/>
            <person name="Ma Y."/>
            <person name="Chen M."/>
            <person name="Hao X."/>
            <person name="Li L."/>
            <person name="Tang Y."/>
            <person name="Lv G."/>
            <person name="Zhou Y."/>
            <person name="Sun X."/>
            <person name="Brodelius P.E."/>
            <person name="Rose J.K.C."/>
            <person name="Tang K."/>
        </authorList>
    </citation>
    <scope>NUCLEOTIDE SEQUENCE [LARGE SCALE GENOMIC DNA]</scope>
    <source>
        <strain evidence="2">cv. Huhao1</strain>
        <tissue evidence="1">Leaf</tissue>
    </source>
</reference>
<dbReference type="STRING" id="35608.A0A2U1NUE8"/>